<evidence type="ECO:0000256" key="6">
    <source>
        <dbReference type="ARBA" id="ARBA00022840"/>
    </source>
</evidence>
<evidence type="ECO:0000313" key="12">
    <source>
        <dbReference type="Proteomes" id="UP000005824"/>
    </source>
</evidence>
<dbReference type="SUPFAM" id="SSF56112">
    <property type="entry name" value="Protein kinase-like (PK-like)"/>
    <property type="match status" value="1"/>
</dbReference>
<dbReference type="PROSITE" id="PS50011">
    <property type="entry name" value="PROTEIN_KINASE_DOM"/>
    <property type="match status" value="1"/>
</dbReference>
<keyword evidence="8" id="KW-0472">Membrane</keyword>
<dbReference type="Proteomes" id="UP000005824">
    <property type="component" value="Unassembled WGS sequence"/>
</dbReference>
<feature type="domain" description="Protein kinase" evidence="9">
    <location>
        <begin position="286"/>
        <end position="548"/>
    </location>
</feature>
<dbReference type="EC" id="2.7.11.1" evidence="1"/>
<accession>B4D7L3</accession>
<dbReference type="SMART" id="SM00332">
    <property type="entry name" value="PP2Cc"/>
    <property type="match status" value="1"/>
</dbReference>
<gene>
    <name evidence="11" type="ORF">CfE428DRAFT_4928</name>
</gene>
<keyword evidence="6" id="KW-0067">ATP-binding</keyword>
<evidence type="ECO:0000313" key="11">
    <source>
        <dbReference type="EMBL" id="EDY17630.1"/>
    </source>
</evidence>
<dbReference type="Pfam" id="PF13672">
    <property type="entry name" value="PP2C_2"/>
    <property type="match status" value="1"/>
</dbReference>
<dbReference type="InterPro" id="IPR036457">
    <property type="entry name" value="PPM-type-like_dom_sf"/>
</dbReference>
<dbReference type="PANTHER" id="PTHR43289">
    <property type="entry name" value="MITOGEN-ACTIVATED PROTEIN KINASE KINASE KINASE 20-RELATED"/>
    <property type="match status" value="1"/>
</dbReference>
<dbReference type="Gene3D" id="1.10.510.10">
    <property type="entry name" value="Transferase(Phosphotransferase) domain 1"/>
    <property type="match status" value="1"/>
</dbReference>
<dbReference type="Gene3D" id="3.30.200.20">
    <property type="entry name" value="Phosphorylase Kinase, domain 1"/>
    <property type="match status" value="1"/>
</dbReference>
<protein>
    <recommendedName>
        <fullName evidence="1">non-specific serine/threonine protein kinase</fullName>
        <ecNumber evidence="1">2.7.11.1</ecNumber>
    </recommendedName>
</protein>
<evidence type="ECO:0000256" key="1">
    <source>
        <dbReference type="ARBA" id="ARBA00012513"/>
    </source>
</evidence>
<evidence type="ECO:0000256" key="2">
    <source>
        <dbReference type="ARBA" id="ARBA00022527"/>
    </source>
</evidence>
<dbReference type="SUPFAM" id="SSF81606">
    <property type="entry name" value="PP2C-like"/>
    <property type="match status" value="1"/>
</dbReference>
<dbReference type="InterPro" id="IPR011009">
    <property type="entry name" value="Kinase-like_dom_sf"/>
</dbReference>
<dbReference type="Pfam" id="PF00069">
    <property type="entry name" value="Pkinase"/>
    <property type="match status" value="1"/>
</dbReference>
<feature type="transmembrane region" description="Helical" evidence="8">
    <location>
        <begin position="573"/>
        <end position="592"/>
    </location>
</feature>
<dbReference type="InterPro" id="IPR008271">
    <property type="entry name" value="Ser/Thr_kinase_AS"/>
</dbReference>
<evidence type="ECO:0000256" key="3">
    <source>
        <dbReference type="ARBA" id="ARBA00022679"/>
    </source>
</evidence>
<dbReference type="CDD" id="cd14014">
    <property type="entry name" value="STKc_PknB_like"/>
    <property type="match status" value="1"/>
</dbReference>
<proteinExistence type="predicted"/>
<keyword evidence="12" id="KW-1185">Reference proteome</keyword>
<dbReference type="FunFam" id="1.10.510.10:FF:000021">
    <property type="entry name" value="Serine/threonine protein kinase"/>
    <property type="match status" value="1"/>
</dbReference>
<dbReference type="RefSeq" id="WP_006982249.1">
    <property type="nucleotide sequence ID" value="NZ_ABVL01000018.1"/>
</dbReference>
<keyword evidence="8" id="KW-0812">Transmembrane</keyword>
<dbReference type="Gene3D" id="3.60.40.10">
    <property type="entry name" value="PPM-type phosphatase domain"/>
    <property type="match status" value="1"/>
</dbReference>
<dbReference type="InParanoid" id="B4D7L3"/>
<dbReference type="GO" id="GO:0004674">
    <property type="term" value="F:protein serine/threonine kinase activity"/>
    <property type="evidence" value="ECO:0007669"/>
    <property type="project" value="UniProtKB-KW"/>
</dbReference>
<keyword evidence="5" id="KW-0418">Kinase</keyword>
<dbReference type="EMBL" id="ABVL01000018">
    <property type="protein sequence ID" value="EDY17630.1"/>
    <property type="molecule type" value="Genomic_DNA"/>
</dbReference>
<dbReference type="PROSITE" id="PS00108">
    <property type="entry name" value="PROTEIN_KINASE_ST"/>
    <property type="match status" value="1"/>
</dbReference>
<name>B4D7L3_9BACT</name>
<evidence type="ECO:0000259" key="9">
    <source>
        <dbReference type="PROSITE" id="PS50011"/>
    </source>
</evidence>
<feature type="domain" description="PPM-type phosphatase" evidence="10">
    <location>
        <begin position="2"/>
        <end position="246"/>
    </location>
</feature>
<dbReference type="InterPro" id="IPR001932">
    <property type="entry name" value="PPM-type_phosphatase-like_dom"/>
</dbReference>
<evidence type="ECO:0000259" key="10">
    <source>
        <dbReference type="PROSITE" id="PS51746"/>
    </source>
</evidence>
<dbReference type="PROSITE" id="PS51746">
    <property type="entry name" value="PPM_2"/>
    <property type="match status" value="1"/>
</dbReference>
<keyword evidence="2" id="KW-0723">Serine/threonine-protein kinase</keyword>
<keyword evidence="8" id="KW-1133">Transmembrane helix</keyword>
<dbReference type="InterPro" id="IPR000719">
    <property type="entry name" value="Prot_kinase_dom"/>
</dbReference>
<dbReference type="SMART" id="SM00331">
    <property type="entry name" value="PP2C_SIG"/>
    <property type="match status" value="1"/>
</dbReference>
<comment type="caution">
    <text evidence="11">The sequence shown here is derived from an EMBL/GenBank/DDBJ whole genome shotgun (WGS) entry which is preliminary data.</text>
</comment>
<dbReference type="CDD" id="cd00143">
    <property type="entry name" value="PP2Cc"/>
    <property type="match status" value="1"/>
</dbReference>
<evidence type="ECO:0000256" key="7">
    <source>
        <dbReference type="SAM" id="MobiDB-lite"/>
    </source>
</evidence>
<organism evidence="11 12">
    <name type="scientific">Chthoniobacter flavus Ellin428</name>
    <dbReference type="NCBI Taxonomy" id="497964"/>
    <lineage>
        <taxon>Bacteria</taxon>
        <taxon>Pseudomonadati</taxon>
        <taxon>Verrucomicrobiota</taxon>
        <taxon>Spartobacteria</taxon>
        <taxon>Chthoniobacterales</taxon>
        <taxon>Chthoniobacteraceae</taxon>
        <taxon>Chthoniobacter</taxon>
    </lineage>
</organism>
<dbReference type="GO" id="GO:0005524">
    <property type="term" value="F:ATP binding"/>
    <property type="evidence" value="ECO:0007669"/>
    <property type="project" value="UniProtKB-KW"/>
</dbReference>
<sequence length="599" mass="67260">MLLSSVSKSDAGPVRKHNEDSIGFWQPTEDAERLKRGSIMVMADGVGGQGNGEVASRMAVDLAVKLFQESDPTIAPKRLLRDVFNHVNLQIYDAGMNDRNGGRMATTLSVCIFRDKELHIGHVGDTRVYLVRHETIEKLTSDHSYTGMQVKLRLISEHEARASHLRSVLTRSVGNEPVVRPDIKRIKLLSRDRIVQSTDGLYCFMNDSEICEGVDRLDMDEICPYLTSLAVRRGTDDNLSVQVVQVDRLNEPKHDHSISILQKTASGGQGHVTNEVLPGQMLDNRFLIEEVISRSGMGSIYKAKDQTNGETVAVKIPYMQLESDPASFSRFQREAEIGKVLNHPNILRFIQMPDQSRPYIVMEFLEGRPLSQIMSEVRPLPLNDAMAIASKVCGALAHMHENKIIHRDLKPQNIMICKDGSLRIIDFGIAKAAEMRRITFAGFSPTLGTPDYMAPEQVKGKRGDERTDIYSLGAVLYEMATGNVPFEGENPFIVMNSRITGDPVAPRERNPEISAELEEIILHAMEREPHRRYGSAAAMKEELDNPETVKLTERYKHLQAPKAWKTHWQGAKLVILSVLGTILFFGLMFLWAKMQTGHR</sequence>
<dbReference type="PANTHER" id="PTHR43289:SF34">
    <property type="entry name" value="SERINE_THREONINE-PROTEIN KINASE YBDM-RELATED"/>
    <property type="match status" value="1"/>
</dbReference>
<keyword evidence="3" id="KW-0808">Transferase</keyword>
<evidence type="ECO:0000256" key="5">
    <source>
        <dbReference type="ARBA" id="ARBA00022777"/>
    </source>
</evidence>
<dbReference type="SMART" id="SM00220">
    <property type="entry name" value="S_TKc"/>
    <property type="match status" value="1"/>
</dbReference>
<keyword evidence="4" id="KW-0547">Nucleotide-binding</keyword>
<feature type="region of interest" description="Disordered" evidence="7">
    <location>
        <begin position="1"/>
        <end position="23"/>
    </location>
</feature>
<evidence type="ECO:0000256" key="4">
    <source>
        <dbReference type="ARBA" id="ARBA00022741"/>
    </source>
</evidence>
<dbReference type="eggNOG" id="COG0515">
    <property type="taxonomic scope" value="Bacteria"/>
</dbReference>
<dbReference type="STRING" id="497964.CfE428DRAFT_4928"/>
<reference evidence="11 12" key="1">
    <citation type="journal article" date="2011" name="J. Bacteriol.">
        <title>Genome sequence of Chthoniobacter flavus Ellin428, an aerobic heterotrophic soil bacterium.</title>
        <authorList>
            <person name="Kant R."/>
            <person name="van Passel M.W."/>
            <person name="Palva A."/>
            <person name="Lucas S."/>
            <person name="Lapidus A."/>
            <person name="Glavina Del Rio T."/>
            <person name="Dalin E."/>
            <person name="Tice H."/>
            <person name="Bruce D."/>
            <person name="Goodwin L."/>
            <person name="Pitluck S."/>
            <person name="Larimer F.W."/>
            <person name="Land M.L."/>
            <person name="Hauser L."/>
            <person name="Sangwan P."/>
            <person name="de Vos W.M."/>
            <person name="Janssen P.H."/>
            <person name="Smidt H."/>
        </authorList>
    </citation>
    <scope>NUCLEOTIDE SEQUENCE [LARGE SCALE GENOMIC DNA]</scope>
    <source>
        <strain evidence="11 12">Ellin428</strain>
    </source>
</reference>
<evidence type="ECO:0000256" key="8">
    <source>
        <dbReference type="SAM" id="Phobius"/>
    </source>
</evidence>
<dbReference type="AlphaFoldDB" id="B4D7L3"/>